<organism evidence="7 8">
    <name type="scientific">Herbiconiux moechotypicola</name>
    <dbReference type="NCBI Taxonomy" id="637393"/>
    <lineage>
        <taxon>Bacteria</taxon>
        <taxon>Bacillati</taxon>
        <taxon>Actinomycetota</taxon>
        <taxon>Actinomycetes</taxon>
        <taxon>Micrococcales</taxon>
        <taxon>Microbacteriaceae</taxon>
        <taxon>Herbiconiux</taxon>
    </lineage>
</organism>
<evidence type="ECO:0000256" key="3">
    <source>
        <dbReference type="ARBA" id="ARBA00022827"/>
    </source>
</evidence>
<evidence type="ECO:0000256" key="2">
    <source>
        <dbReference type="ARBA" id="ARBA00022630"/>
    </source>
</evidence>
<dbReference type="InterPro" id="IPR036188">
    <property type="entry name" value="FAD/NAD-bd_sf"/>
</dbReference>
<dbReference type="InterPro" id="IPR045170">
    <property type="entry name" value="MTOX"/>
</dbReference>
<dbReference type="SUPFAM" id="SSF51905">
    <property type="entry name" value="FAD/NAD(P)-binding domain"/>
    <property type="match status" value="1"/>
</dbReference>
<feature type="region of interest" description="Disordered" evidence="5">
    <location>
        <begin position="393"/>
        <end position="427"/>
    </location>
</feature>
<dbReference type="PANTHER" id="PTHR10961">
    <property type="entry name" value="PEROXISOMAL SARCOSINE OXIDASE"/>
    <property type="match status" value="1"/>
</dbReference>
<accession>A0ABN3DW14</accession>
<dbReference type="EMBL" id="BAAAQY010000009">
    <property type="protein sequence ID" value="GAA2242805.1"/>
    <property type="molecule type" value="Genomic_DNA"/>
</dbReference>
<evidence type="ECO:0000313" key="7">
    <source>
        <dbReference type="EMBL" id="GAA2242805.1"/>
    </source>
</evidence>
<comment type="cofactor">
    <cofactor evidence="1">
        <name>FAD</name>
        <dbReference type="ChEBI" id="CHEBI:57692"/>
    </cofactor>
</comment>
<dbReference type="PANTHER" id="PTHR10961:SF7">
    <property type="entry name" value="FAD DEPENDENT OXIDOREDUCTASE DOMAIN-CONTAINING PROTEIN"/>
    <property type="match status" value="1"/>
</dbReference>
<dbReference type="InterPro" id="IPR006076">
    <property type="entry name" value="FAD-dep_OxRdtase"/>
</dbReference>
<gene>
    <name evidence="7" type="ORF">GCM10009851_30130</name>
</gene>
<evidence type="ECO:0000256" key="5">
    <source>
        <dbReference type="SAM" id="MobiDB-lite"/>
    </source>
</evidence>
<name>A0ABN3DW14_9MICO</name>
<dbReference type="Gene3D" id="3.50.50.60">
    <property type="entry name" value="FAD/NAD(P)-binding domain"/>
    <property type="match status" value="1"/>
</dbReference>
<dbReference type="RefSeq" id="WP_259480381.1">
    <property type="nucleotide sequence ID" value="NZ_BAAAQY010000009.1"/>
</dbReference>
<dbReference type="Pfam" id="PF01266">
    <property type="entry name" value="DAO"/>
    <property type="match status" value="1"/>
</dbReference>
<evidence type="ECO:0000256" key="4">
    <source>
        <dbReference type="ARBA" id="ARBA00023002"/>
    </source>
</evidence>
<evidence type="ECO:0000259" key="6">
    <source>
        <dbReference type="Pfam" id="PF01266"/>
    </source>
</evidence>
<sequence>MARQIDTLVVGGGSTGTAAAWRLAARGVEVAVLERRPEHPAHRAGESLDAALAPEGSFVSTAHSDTVLLPLVADSVRLWRELEEQVGSVVLRRVGGLRHGDDPALDEVAVVAPRFGIDAERVDPAGTRWPRVRLDTAAVWSPATSAVGVEHATARLRVAARQNAAEFRFGTAVTRIRVLGDDRALVEAVPVDEGGARVGLAEEWECRRLVVSLGAWTTKLIGPLVVLPRLTVSRVETATLVASDGSPEPIPVLEHRRSPRDPRFGHWLAPRLVAVPVPGGVEISWLGDGPAAGRAVRDPDARPARPPRQAASALARYTREWLPSLQPSETTPLRSSLHTVARDGRFVIDRVGPVSVAVGFSDHGLTFAPAVGELLADLAEGIRAPAPFSLRPGLRAGAAASGSPVASGAPAASAPVASAPSPSPSRS</sequence>
<dbReference type="Gene3D" id="3.30.9.10">
    <property type="entry name" value="D-Amino Acid Oxidase, subunit A, domain 2"/>
    <property type="match status" value="1"/>
</dbReference>
<protein>
    <submittedName>
        <fullName evidence="7">FAD-binding oxidoreductase</fullName>
    </submittedName>
</protein>
<comment type="caution">
    <text evidence="7">The sequence shown here is derived from an EMBL/GenBank/DDBJ whole genome shotgun (WGS) entry which is preliminary data.</text>
</comment>
<evidence type="ECO:0000313" key="8">
    <source>
        <dbReference type="Proteomes" id="UP001500929"/>
    </source>
</evidence>
<evidence type="ECO:0000256" key="1">
    <source>
        <dbReference type="ARBA" id="ARBA00001974"/>
    </source>
</evidence>
<feature type="domain" description="FAD dependent oxidoreductase" evidence="6">
    <location>
        <begin position="6"/>
        <end position="378"/>
    </location>
</feature>
<proteinExistence type="predicted"/>
<keyword evidence="2" id="KW-0285">Flavoprotein</keyword>
<keyword evidence="4" id="KW-0560">Oxidoreductase</keyword>
<keyword evidence="8" id="KW-1185">Reference proteome</keyword>
<feature type="compositionally biased region" description="Low complexity" evidence="5">
    <location>
        <begin position="396"/>
        <end position="427"/>
    </location>
</feature>
<reference evidence="7 8" key="1">
    <citation type="journal article" date="2019" name="Int. J. Syst. Evol. Microbiol.">
        <title>The Global Catalogue of Microorganisms (GCM) 10K type strain sequencing project: providing services to taxonomists for standard genome sequencing and annotation.</title>
        <authorList>
            <consortium name="The Broad Institute Genomics Platform"/>
            <consortium name="The Broad Institute Genome Sequencing Center for Infectious Disease"/>
            <person name="Wu L."/>
            <person name="Ma J."/>
        </authorList>
    </citation>
    <scope>NUCLEOTIDE SEQUENCE [LARGE SCALE GENOMIC DNA]</scope>
    <source>
        <strain evidence="7 8">JCM 16117</strain>
    </source>
</reference>
<dbReference type="Proteomes" id="UP001500929">
    <property type="component" value="Unassembled WGS sequence"/>
</dbReference>
<keyword evidence="3" id="KW-0274">FAD</keyword>